<comment type="subunit">
    <text evidence="7 8">Part of the 30S ribosomal subunit. Contacts proteins S5 and S12.</text>
</comment>
<name>A0A7T0BVQ7_9BACT</name>
<evidence type="ECO:0000256" key="3">
    <source>
        <dbReference type="ARBA" id="ARBA00022884"/>
    </source>
</evidence>
<dbReference type="NCBIfam" id="NF001109">
    <property type="entry name" value="PRK00136.1"/>
    <property type="match status" value="1"/>
</dbReference>
<evidence type="ECO:0000256" key="4">
    <source>
        <dbReference type="ARBA" id="ARBA00022980"/>
    </source>
</evidence>
<evidence type="ECO:0000313" key="9">
    <source>
        <dbReference type="EMBL" id="QPJ61763.1"/>
    </source>
</evidence>
<dbReference type="GO" id="GO:0005840">
    <property type="term" value="C:ribosome"/>
    <property type="evidence" value="ECO:0007669"/>
    <property type="project" value="UniProtKB-KW"/>
</dbReference>
<dbReference type="SUPFAM" id="SSF56047">
    <property type="entry name" value="Ribosomal protein S8"/>
    <property type="match status" value="1"/>
</dbReference>
<sequence>MMTDPIADMFTRIRNALQAKHPRVDVPKSKIKVRIAEILKEEGFIRNFRTVEQGAQGILRMQLKYQDGEGAIHGIRRISKPGLRVYVSTDEVPRVLNGLGTAILSTSQGLATDVACREKRVGGEVLGYVW</sequence>
<dbReference type="GO" id="GO:1990904">
    <property type="term" value="C:ribonucleoprotein complex"/>
    <property type="evidence" value="ECO:0007669"/>
    <property type="project" value="UniProtKB-KW"/>
</dbReference>
<evidence type="ECO:0000256" key="8">
    <source>
        <dbReference type="HAMAP-Rule" id="MF_01302"/>
    </source>
</evidence>
<evidence type="ECO:0000256" key="7">
    <source>
        <dbReference type="ARBA" id="ARBA00046740"/>
    </source>
</evidence>
<dbReference type="GO" id="GO:0006412">
    <property type="term" value="P:translation"/>
    <property type="evidence" value="ECO:0007669"/>
    <property type="project" value="UniProtKB-UniRule"/>
</dbReference>
<evidence type="ECO:0000256" key="6">
    <source>
        <dbReference type="ARBA" id="ARBA00035258"/>
    </source>
</evidence>
<gene>
    <name evidence="8 9" type="primary">rpsH</name>
    <name evidence="9" type="ORF">G3M70_07660</name>
</gene>
<dbReference type="Gene3D" id="3.30.1370.30">
    <property type="match status" value="1"/>
</dbReference>
<dbReference type="Proteomes" id="UP000594688">
    <property type="component" value="Chromosome"/>
</dbReference>
<dbReference type="FunFam" id="3.30.1490.10:FF:000001">
    <property type="entry name" value="30S ribosomal protein S8"/>
    <property type="match status" value="1"/>
</dbReference>
<evidence type="ECO:0000256" key="1">
    <source>
        <dbReference type="ARBA" id="ARBA00006471"/>
    </source>
</evidence>
<evidence type="ECO:0000256" key="2">
    <source>
        <dbReference type="ARBA" id="ARBA00022730"/>
    </source>
</evidence>
<dbReference type="GO" id="GO:0005737">
    <property type="term" value="C:cytoplasm"/>
    <property type="evidence" value="ECO:0007669"/>
    <property type="project" value="UniProtKB-ARBA"/>
</dbReference>
<dbReference type="Gene3D" id="3.30.1490.10">
    <property type="match status" value="1"/>
</dbReference>
<keyword evidence="3 8" id="KW-0694">RNA-binding</keyword>
<dbReference type="GO" id="GO:0019843">
    <property type="term" value="F:rRNA binding"/>
    <property type="evidence" value="ECO:0007669"/>
    <property type="project" value="UniProtKB-UniRule"/>
</dbReference>
<comment type="function">
    <text evidence="8">One of the primary rRNA binding proteins, it binds directly to 16S rRNA central domain where it helps coordinate assembly of the platform of the 30S subunit.</text>
</comment>
<dbReference type="FunFam" id="3.30.1370.30:FF:000002">
    <property type="entry name" value="30S ribosomal protein S8"/>
    <property type="match status" value="1"/>
</dbReference>
<comment type="similarity">
    <text evidence="1 8">Belongs to the universal ribosomal protein uS8 family.</text>
</comment>
<dbReference type="GO" id="GO:0003735">
    <property type="term" value="F:structural constituent of ribosome"/>
    <property type="evidence" value="ECO:0007669"/>
    <property type="project" value="InterPro"/>
</dbReference>
<dbReference type="AlphaFoldDB" id="A0A7T0BVQ7"/>
<evidence type="ECO:0000256" key="5">
    <source>
        <dbReference type="ARBA" id="ARBA00023274"/>
    </source>
</evidence>
<dbReference type="PANTHER" id="PTHR11758">
    <property type="entry name" value="40S RIBOSOMAL PROTEIN S15A"/>
    <property type="match status" value="1"/>
</dbReference>
<organism evidence="9 10">
    <name type="scientific">Candidatus Nitronauta litoralis</name>
    <dbReference type="NCBI Taxonomy" id="2705533"/>
    <lineage>
        <taxon>Bacteria</taxon>
        <taxon>Pseudomonadati</taxon>
        <taxon>Nitrospinota/Tectimicrobiota group</taxon>
        <taxon>Nitrospinota</taxon>
        <taxon>Nitrospinia</taxon>
        <taxon>Nitrospinales</taxon>
        <taxon>Nitrospinaceae</taxon>
        <taxon>Candidatus Nitronauta</taxon>
    </lineage>
</organism>
<dbReference type="EMBL" id="CP048685">
    <property type="protein sequence ID" value="QPJ61763.1"/>
    <property type="molecule type" value="Genomic_DNA"/>
</dbReference>
<dbReference type="HAMAP" id="MF_01302_B">
    <property type="entry name" value="Ribosomal_uS8_B"/>
    <property type="match status" value="1"/>
</dbReference>
<dbReference type="InterPro" id="IPR000630">
    <property type="entry name" value="Ribosomal_uS8"/>
</dbReference>
<keyword evidence="2 8" id="KW-0699">rRNA-binding</keyword>
<dbReference type="InterPro" id="IPR035987">
    <property type="entry name" value="Ribosomal_uS8_sf"/>
</dbReference>
<proteinExistence type="inferred from homology"/>
<keyword evidence="4 8" id="KW-0689">Ribosomal protein</keyword>
<evidence type="ECO:0000313" key="10">
    <source>
        <dbReference type="Proteomes" id="UP000594688"/>
    </source>
</evidence>
<reference evidence="9 10" key="1">
    <citation type="submission" date="2020-02" db="EMBL/GenBank/DDBJ databases">
        <title>Genomic and physiological characterization of two novel Nitrospinaceae genera.</title>
        <authorList>
            <person name="Mueller A.J."/>
            <person name="Jung M.-Y."/>
            <person name="Strachan C.R."/>
            <person name="Herbold C.W."/>
            <person name="Kirkegaard R.H."/>
            <person name="Daims H."/>
        </authorList>
    </citation>
    <scope>NUCLEOTIDE SEQUENCE [LARGE SCALE GENOMIC DNA]</scope>
    <source>
        <strain evidence="9">EB</strain>
    </source>
</reference>
<dbReference type="Pfam" id="PF00410">
    <property type="entry name" value="Ribosomal_S8"/>
    <property type="match status" value="1"/>
</dbReference>
<accession>A0A7T0BVQ7</accession>
<keyword evidence="5 8" id="KW-0687">Ribonucleoprotein</keyword>
<protein>
    <recommendedName>
        <fullName evidence="6 8">Small ribosomal subunit protein uS8</fullName>
    </recommendedName>
</protein>
<dbReference type="KEGG" id="nli:G3M70_07660"/>